<gene>
    <name evidence="1" type="ORF">SALB_01906</name>
</gene>
<evidence type="ECO:0000313" key="1">
    <source>
        <dbReference type="EMBL" id="GCB89232.1"/>
    </source>
</evidence>
<sequence length="135" mass="14268">MTPRTVDPAPLAGSWINFDTTATGIRLVDAGVDGGRLMLRITERGAPETAQEALTDGPVTGAVLPAVPLADSIDATTAVAFLAEGPLGSRRAILCGYLNRGLLTLDVHTVDPGDARMPNLMYRAHFYRPEGADPR</sequence>
<proteinExistence type="predicted"/>
<accession>A0A059VW89</accession>
<comment type="caution">
    <text evidence="1">The sequence shown here is derived from an EMBL/GenBank/DDBJ whole genome shotgun (WGS) entry which is preliminary data.</text>
</comment>
<dbReference type="STRING" id="68570.DC74_1102"/>
<dbReference type="RefSeq" id="WP_016572598.1">
    <property type="nucleotide sequence ID" value="NZ_BHXC01000006.1"/>
</dbReference>
<organism evidence="1 2">
    <name type="scientific">Streptomyces noursei</name>
    <name type="common">Streptomyces albulus</name>
    <dbReference type="NCBI Taxonomy" id="1971"/>
    <lineage>
        <taxon>Bacteria</taxon>
        <taxon>Bacillati</taxon>
        <taxon>Actinomycetota</taxon>
        <taxon>Actinomycetes</taxon>
        <taxon>Kitasatosporales</taxon>
        <taxon>Streptomycetaceae</taxon>
        <taxon>Streptomyces</taxon>
    </lineage>
</organism>
<dbReference type="EMBL" id="BHXC01000006">
    <property type="protein sequence ID" value="GCB89232.1"/>
    <property type="molecule type" value="Genomic_DNA"/>
</dbReference>
<name>A0A059VW89_STRNR</name>
<dbReference type="AlphaFoldDB" id="A0A059VW89"/>
<protein>
    <submittedName>
        <fullName evidence="1">Uncharacterized protein</fullName>
    </submittedName>
</protein>
<evidence type="ECO:0000313" key="2">
    <source>
        <dbReference type="Proteomes" id="UP000288351"/>
    </source>
</evidence>
<dbReference type="Proteomes" id="UP000288351">
    <property type="component" value="Unassembled WGS sequence"/>
</dbReference>
<reference evidence="1 2" key="1">
    <citation type="journal article" date="2019" name="Microbiol. Resour. Announc.">
        <title>Draft Genome Sequence of the Most Traditional epsilon-Poly-l-Lysine Producer, Streptomyces albulus NBRC14147.</title>
        <authorList>
            <person name="Yamanaka K."/>
            <person name="Hamano Y."/>
        </authorList>
    </citation>
    <scope>NUCLEOTIDE SEQUENCE [LARGE SCALE GENOMIC DNA]</scope>
    <source>
        <strain evidence="1 2">NBRC 14147</strain>
    </source>
</reference>